<sequence length="80" mass="8668">MFKSAGLMRTAARAMPMRSAGSIKDAGGAFAKKGAAQEGKYMADDNAEKIRLLKEEIRKHPEDHPVAVALQKAVKDAEKK</sequence>
<dbReference type="InterPro" id="IPR007648">
    <property type="entry name" value="ATPase_inhibitor_mt"/>
</dbReference>
<dbReference type="EMBL" id="KQ241713">
    <property type="protein sequence ID" value="KNC85230.1"/>
    <property type="molecule type" value="Genomic_DNA"/>
</dbReference>
<name>A0A0L0G8A4_9EUKA</name>
<protein>
    <submittedName>
        <fullName evidence="4">Uncharacterized protein</fullName>
    </submittedName>
</protein>
<evidence type="ECO:0000256" key="1">
    <source>
        <dbReference type="ARBA" id="ARBA00004173"/>
    </source>
</evidence>
<dbReference type="GO" id="GO:0042030">
    <property type="term" value="F:ATPase inhibitor activity"/>
    <property type="evidence" value="ECO:0007669"/>
    <property type="project" value="InterPro"/>
</dbReference>
<reference evidence="4 5" key="1">
    <citation type="submission" date="2011-02" db="EMBL/GenBank/DDBJ databases">
        <title>The Genome Sequence of Sphaeroforma arctica JP610.</title>
        <authorList>
            <consortium name="The Broad Institute Genome Sequencing Platform"/>
            <person name="Russ C."/>
            <person name="Cuomo C."/>
            <person name="Young S.K."/>
            <person name="Zeng Q."/>
            <person name="Gargeya S."/>
            <person name="Alvarado L."/>
            <person name="Berlin A."/>
            <person name="Chapman S.B."/>
            <person name="Chen Z."/>
            <person name="Freedman E."/>
            <person name="Gellesch M."/>
            <person name="Goldberg J."/>
            <person name="Griggs A."/>
            <person name="Gujja S."/>
            <person name="Heilman E."/>
            <person name="Heiman D."/>
            <person name="Howarth C."/>
            <person name="Mehta T."/>
            <person name="Neiman D."/>
            <person name="Pearson M."/>
            <person name="Roberts A."/>
            <person name="Saif S."/>
            <person name="Shea T."/>
            <person name="Shenoy N."/>
            <person name="Sisk P."/>
            <person name="Stolte C."/>
            <person name="Sykes S."/>
            <person name="White J."/>
            <person name="Yandava C."/>
            <person name="Burger G."/>
            <person name="Gray M.W."/>
            <person name="Holland P.W.H."/>
            <person name="King N."/>
            <person name="Lang F.B.F."/>
            <person name="Roger A.J."/>
            <person name="Ruiz-Trillo I."/>
            <person name="Haas B."/>
            <person name="Nusbaum C."/>
            <person name="Birren B."/>
        </authorList>
    </citation>
    <scope>NUCLEOTIDE SEQUENCE [LARGE SCALE GENOMIC DNA]</scope>
    <source>
        <strain evidence="4 5">JP610</strain>
    </source>
</reference>
<evidence type="ECO:0000256" key="3">
    <source>
        <dbReference type="ARBA" id="ARBA00023128"/>
    </source>
</evidence>
<dbReference type="Pfam" id="PF04568">
    <property type="entry name" value="IATP"/>
    <property type="match status" value="1"/>
</dbReference>
<comment type="similarity">
    <text evidence="2">Belongs to the ATPase inhibitor family.</text>
</comment>
<evidence type="ECO:0000313" key="4">
    <source>
        <dbReference type="EMBL" id="KNC85230.1"/>
    </source>
</evidence>
<evidence type="ECO:0000313" key="5">
    <source>
        <dbReference type="Proteomes" id="UP000054560"/>
    </source>
</evidence>
<proteinExistence type="inferred from homology"/>
<dbReference type="GeneID" id="25903069"/>
<evidence type="ECO:0000256" key="2">
    <source>
        <dbReference type="ARBA" id="ARBA00010901"/>
    </source>
</evidence>
<comment type="subcellular location">
    <subcellularLocation>
        <location evidence="1">Mitochondrion</location>
    </subcellularLocation>
</comment>
<dbReference type="Proteomes" id="UP000054560">
    <property type="component" value="Unassembled WGS sequence"/>
</dbReference>
<dbReference type="SUPFAM" id="SSF64602">
    <property type="entry name" value="F1 ATPase inhibitor, IF1, C-terminal domain"/>
    <property type="match status" value="1"/>
</dbReference>
<keyword evidence="5" id="KW-1185">Reference proteome</keyword>
<dbReference type="AlphaFoldDB" id="A0A0L0G8A4"/>
<dbReference type="RefSeq" id="XP_014159132.1">
    <property type="nucleotide sequence ID" value="XM_014303657.1"/>
</dbReference>
<organism evidence="4 5">
    <name type="scientific">Sphaeroforma arctica JP610</name>
    <dbReference type="NCBI Taxonomy" id="667725"/>
    <lineage>
        <taxon>Eukaryota</taxon>
        <taxon>Ichthyosporea</taxon>
        <taxon>Ichthyophonida</taxon>
        <taxon>Sphaeroforma</taxon>
    </lineage>
</organism>
<accession>A0A0L0G8A4</accession>
<gene>
    <name evidence="4" type="ORF">SARC_02565</name>
</gene>
<dbReference type="Gene3D" id="1.20.5.500">
    <property type="entry name" value="Single helix bin"/>
    <property type="match status" value="1"/>
</dbReference>
<dbReference type="GO" id="GO:0005739">
    <property type="term" value="C:mitochondrion"/>
    <property type="evidence" value="ECO:0007669"/>
    <property type="project" value="UniProtKB-SubCell"/>
</dbReference>
<keyword evidence="3" id="KW-0496">Mitochondrion</keyword>